<dbReference type="Pfam" id="PF02525">
    <property type="entry name" value="Flavodoxin_2"/>
    <property type="match status" value="1"/>
</dbReference>
<dbReference type="InterPro" id="IPR003680">
    <property type="entry name" value="Flavodoxin_fold"/>
</dbReference>
<dbReference type="SUPFAM" id="SSF52218">
    <property type="entry name" value="Flavoproteins"/>
    <property type="match status" value="1"/>
</dbReference>
<protein>
    <submittedName>
        <fullName evidence="4">Multimeric flavodoxin WrbA</fullName>
    </submittedName>
</protein>
<evidence type="ECO:0000313" key="5">
    <source>
        <dbReference type="Proteomes" id="UP000198860"/>
    </source>
</evidence>
<keyword evidence="1" id="KW-0285">Flavoprotein</keyword>
<name>A0A1H0HUF6_HALAD</name>
<dbReference type="InterPro" id="IPR051796">
    <property type="entry name" value="ISF_SsuE-like"/>
</dbReference>
<proteinExistence type="predicted"/>
<organism evidence="4 5">
    <name type="scientific">Halobacillus aidingensis</name>
    <dbReference type="NCBI Taxonomy" id="240303"/>
    <lineage>
        <taxon>Bacteria</taxon>
        <taxon>Bacillati</taxon>
        <taxon>Bacillota</taxon>
        <taxon>Bacilli</taxon>
        <taxon>Bacillales</taxon>
        <taxon>Bacillaceae</taxon>
        <taxon>Halobacillus</taxon>
    </lineage>
</organism>
<evidence type="ECO:0000256" key="1">
    <source>
        <dbReference type="ARBA" id="ARBA00022630"/>
    </source>
</evidence>
<keyword evidence="2" id="KW-0288">FMN</keyword>
<dbReference type="PANTHER" id="PTHR43278:SF4">
    <property type="entry name" value="NAD(P)H-DEPENDENT FMN-CONTAINING OXIDOREDUCTASE YWQN-RELATED"/>
    <property type="match status" value="1"/>
</dbReference>
<evidence type="ECO:0000313" key="4">
    <source>
        <dbReference type="EMBL" id="SDO22788.1"/>
    </source>
</evidence>
<gene>
    <name evidence="4" type="ORF">SAMN05421677_103286</name>
</gene>
<accession>A0A1H0HUF6</accession>
<keyword evidence="5" id="KW-1185">Reference proteome</keyword>
<feature type="domain" description="Flavodoxin-like fold" evidence="3">
    <location>
        <begin position="1"/>
        <end position="163"/>
    </location>
</feature>
<reference evidence="5" key="1">
    <citation type="submission" date="2016-10" db="EMBL/GenBank/DDBJ databases">
        <authorList>
            <person name="Varghese N."/>
            <person name="Submissions S."/>
        </authorList>
    </citation>
    <scope>NUCLEOTIDE SEQUENCE [LARGE SCALE GENOMIC DNA]</scope>
    <source>
        <strain evidence="5">CGMCC 1.3703</strain>
    </source>
</reference>
<evidence type="ECO:0000256" key="2">
    <source>
        <dbReference type="ARBA" id="ARBA00022643"/>
    </source>
</evidence>
<dbReference type="RefSeq" id="WP_089651402.1">
    <property type="nucleotide sequence ID" value="NZ_FNIZ01000003.1"/>
</dbReference>
<dbReference type="Proteomes" id="UP000198860">
    <property type="component" value="Unassembled WGS sequence"/>
</dbReference>
<dbReference type="EMBL" id="FNIZ01000003">
    <property type="protein sequence ID" value="SDO22788.1"/>
    <property type="molecule type" value="Genomic_DNA"/>
</dbReference>
<dbReference type="OrthoDB" id="9805976at2"/>
<dbReference type="PANTHER" id="PTHR43278">
    <property type="entry name" value="NAD(P)H-DEPENDENT FMN-CONTAINING OXIDOREDUCTASE YWQN-RELATED"/>
    <property type="match status" value="1"/>
</dbReference>
<dbReference type="Gene3D" id="3.40.50.360">
    <property type="match status" value="1"/>
</dbReference>
<dbReference type="AlphaFoldDB" id="A0A1H0HUF6"/>
<dbReference type="InterPro" id="IPR029039">
    <property type="entry name" value="Flavoprotein-like_sf"/>
</dbReference>
<sequence length="179" mass="20727">MKILTILGSSRENGNSEYLVKQAMKGIEHTQLRLSDYKIHPINDMRHTDEGFSPVDDDYESVLSEFLAHDLIIFVTPIYWFGMSSHMKLFFDRWSQYMRDDRFDFKNQVRGKKAYVITTGGSNPYVSGLPLIQQFGHIFDFVGMSFEDYVIGNAVKPGEIKEDLLALDKMNAWNNILKK</sequence>
<dbReference type="STRING" id="240303.SAMN05421677_103286"/>
<evidence type="ECO:0000259" key="3">
    <source>
        <dbReference type="Pfam" id="PF02525"/>
    </source>
</evidence>